<proteinExistence type="predicted"/>
<dbReference type="RefSeq" id="WP_025695242.1">
    <property type="nucleotide sequence ID" value="NZ_ASQQ01000263.1"/>
</dbReference>
<dbReference type="PANTHER" id="PTHR34227:SF1">
    <property type="entry name" value="DIMETHYL SULFOXIDE REDUCTASE CHAPERONE-RELATED"/>
    <property type="match status" value="1"/>
</dbReference>
<keyword evidence="1" id="KW-0143">Chaperone</keyword>
<organism evidence="2 3">
    <name type="scientific">Paenibacillus durus ATCC 35681</name>
    <dbReference type="NCBI Taxonomy" id="1333534"/>
    <lineage>
        <taxon>Bacteria</taxon>
        <taxon>Bacillati</taxon>
        <taxon>Bacillota</taxon>
        <taxon>Bacilli</taxon>
        <taxon>Bacillales</taxon>
        <taxon>Paenibacillaceae</taxon>
        <taxon>Paenibacillus</taxon>
    </lineage>
</organism>
<reference evidence="2 3" key="1">
    <citation type="submission" date="2015-03" db="EMBL/GenBank/DDBJ databases">
        <authorList>
            <person name="Abdul Halim M."/>
        </authorList>
    </citation>
    <scope>NUCLEOTIDE SEQUENCE [LARGE SCALE GENOMIC DNA]</scope>
    <source>
        <strain evidence="2 3">ATCC 35681</strain>
    </source>
</reference>
<evidence type="ECO:0008006" key="4">
    <source>
        <dbReference type="Google" id="ProtNLM"/>
    </source>
</evidence>
<dbReference type="InterPro" id="IPR036411">
    <property type="entry name" value="TorD-like_sf"/>
</dbReference>
<dbReference type="InterPro" id="IPR020945">
    <property type="entry name" value="DMSO/NO3_reduct_chaperone"/>
</dbReference>
<dbReference type="SUPFAM" id="SSF89155">
    <property type="entry name" value="TorD-like"/>
    <property type="match status" value="1"/>
</dbReference>
<dbReference type="Pfam" id="PF02613">
    <property type="entry name" value="Nitrate_red_del"/>
    <property type="match status" value="1"/>
</dbReference>
<dbReference type="PATRIC" id="fig|1333534.5.peg.4501"/>
<dbReference type="Proteomes" id="UP000034189">
    <property type="component" value="Chromosome"/>
</dbReference>
<name>A0A0F7CJW4_PAEDU</name>
<evidence type="ECO:0000256" key="1">
    <source>
        <dbReference type="ARBA" id="ARBA00023186"/>
    </source>
</evidence>
<dbReference type="InterPro" id="IPR050289">
    <property type="entry name" value="TorD/DmsD_chaperones"/>
</dbReference>
<gene>
    <name evidence="2" type="ORF">VK70_20525</name>
</gene>
<protein>
    <recommendedName>
        <fullName evidence="4">Molecular chaperone TorD</fullName>
    </recommendedName>
</protein>
<dbReference type="Gene3D" id="1.10.3480.10">
    <property type="entry name" value="TorD-like"/>
    <property type="match status" value="1"/>
</dbReference>
<accession>A0A0F7CJW4</accession>
<dbReference type="AlphaFoldDB" id="A0A0F7CJW4"/>
<reference evidence="2 3" key="2">
    <citation type="journal article" date="2016" name="Genome Announc.">
        <title>Genome Sequence of a Gram-Positive Diazotroph, Paenibacillus durus Type Strain ATCC 35681.</title>
        <authorList>
            <person name="Halim M.A."/>
            <person name="Rahman A.Y."/>
            <person name="Sim K.S."/>
            <person name="Yam H.C."/>
            <person name="Rahim A.A."/>
            <person name="Ghazali A.H."/>
            <person name="Najimudin N."/>
        </authorList>
    </citation>
    <scope>NUCLEOTIDE SEQUENCE [LARGE SCALE GENOMIC DNA]</scope>
    <source>
        <strain evidence="2 3">ATCC 35681</strain>
    </source>
</reference>
<dbReference type="EMBL" id="CP011114">
    <property type="protein sequence ID" value="AKG36616.1"/>
    <property type="molecule type" value="Genomic_DNA"/>
</dbReference>
<evidence type="ECO:0000313" key="3">
    <source>
        <dbReference type="Proteomes" id="UP000034189"/>
    </source>
</evidence>
<dbReference type="HOGENOM" id="CLU_107098_0_0_9"/>
<evidence type="ECO:0000313" key="2">
    <source>
        <dbReference type="EMBL" id="AKG36616.1"/>
    </source>
</evidence>
<dbReference type="OrthoDB" id="9795302at2"/>
<sequence length="230" mass="26424">MTTVTVPPLNVSEAFNHWLECRGLIYQLFTDFFGRRPTLSRIAQWSSNRQIGAAAEMSEGGRELKRYLHSQNPHDLLKVCEKEAAEYDRLMRDETVIGFKPREAALLGEAEEFCNVISDVYASAGIVFKKCGDEADDHIAIELEFMAVLHDRMLYNSFSARSAMEQLSTQENFLREHLLLWVPEFCERLNSATDSPLYRGLSRMLEEFLPYDLHMLESWKAYLESAAAAR</sequence>
<dbReference type="PANTHER" id="PTHR34227">
    <property type="entry name" value="CHAPERONE PROTEIN YCDY"/>
    <property type="match status" value="1"/>
</dbReference>